<dbReference type="EMBL" id="CP000910">
    <property type="protein sequence ID" value="ABY24345.1"/>
    <property type="molecule type" value="Genomic_DNA"/>
</dbReference>
<keyword evidence="2" id="KW-1185">Reference proteome</keyword>
<evidence type="ECO:0000313" key="1">
    <source>
        <dbReference type="EMBL" id="ABY24345.1"/>
    </source>
</evidence>
<organism evidence="1 2">
    <name type="scientific">Renibacterium salmoninarum (strain ATCC 33209 / DSM 20767 / JCM 11484 / NBRC 15589 / NCIMB 2235)</name>
    <dbReference type="NCBI Taxonomy" id="288705"/>
    <lineage>
        <taxon>Bacteria</taxon>
        <taxon>Bacillati</taxon>
        <taxon>Actinomycetota</taxon>
        <taxon>Actinomycetes</taxon>
        <taxon>Micrococcales</taxon>
        <taxon>Micrococcaceae</taxon>
        <taxon>Renibacterium</taxon>
    </lineage>
</organism>
<sequence>MTTALRSQEDLKALALAGAEQLGWDAPTSDVIAWVAES</sequence>
<dbReference type="AlphaFoldDB" id="A9WRR3"/>
<evidence type="ECO:0000313" key="2">
    <source>
        <dbReference type="Proteomes" id="UP000002007"/>
    </source>
</evidence>
<dbReference type="KEGG" id="rsa:RSal33209_2620"/>
<dbReference type="Proteomes" id="UP000002007">
    <property type="component" value="Chromosome"/>
</dbReference>
<dbReference type="STRING" id="288705.RSal33209_2620"/>
<name>A9WRR3_RENSM</name>
<dbReference type="HOGENOM" id="CLU_3332049_0_0_11"/>
<gene>
    <name evidence="1" type="ordered locus">RSal33209_2620</name>
</gene>
<proteinExistence type="predicted"/>
<accession>A9WRR3</accession>
<protein>
    <submittedName>
        <fullName evidence="1">Phosphoadenosine phosphosulfate reductase</fullName>
    </submittedName>
</protein>
<reference evidence="2" key="1">
    <citation type="journal article" date="2008" name="J. Bacteriol.">
        <title>Genome sequence of the fish pathogen Renibacterium salmoninarum suggests reductive evolution away from an environmental Arthrobacter ancestor.</title>
        <authorList>
            <person name="Wiens G.D."/>
            <person name="Rockey D.D."/>
            <person name="Wu Z."/>
            <person name="Chang J."/>
            <person name="Levy R."/>
            <person name="Crane S."/>
            <person name="Chen D.S."/>
            <person name="Capri G.R."/>
            <person name="Burnett J.R."/>
            <person name="Sudheesh P.S."/>
            <person name="Schipma M.J."/>
            <person name="Burd H."/>
            <person name="Bhattacharyya A."/>
            <person name="Rhodes L.D."/>
            <person name="Kaul R."/>
            <person name="Strom M.S."/>
        </authorList>
    </citation>
    <scope>NUCLEOTIDE SEQUENCE [LARGE SCALE GENOMIC DNA]</scope>
    <source>
        <strain evidence="2">ATCC 33209 / DSM 20767 / JCM 11484 / NBRC 15589 / NCIMB 2235</strain>
    </source>
</reference>